<keyword evidence="2" id="KW-0560">Oxidoreductase</keyword>
<reference evidence="2 3" key="1">
    <citation type="submission" date="2020-08" db="EMBL/GenBank/DDBJ databases">
        <title>Genomic Encyclopedia of Type Strains, Phase IV (KMG-IV): sequencing the most valuable type-strain genomes for metagenomic binning, comparative biology and taxonomic classification.</title>
        <authorList>
            <person name="Goeker M."/>
        </authorList>
    </citation>
    <scope>NUCLEOTIDE SEQUENCE [LARGE SCALE GENOMIC DNA]</scope>
    <source>
        <strain evidence="2 3">DSM 23562</strain>
    </source>
</reference>
<feature type="region of interest" description="Disordered" evidence="1">
    <location>
        <begin position="1"/>
        <end position="29"/>
    </location>
</feature>
<evidence type="ECO:0000313" key="2">
    <source>
        <dbReference type="EMBL" id="MBB6049125.1"/>
    </source>
</evidence>
<dbReference type="AlphaFoldDB" id="A0A7W9W5P2"/>
<dbReference type="InterPro" id="IPR009078">
    <property type="entry name" value="Ferritin-like_SF"/>
</dbReference>
<dbReference type="InterPro" id="IPR012348">
    <property type="entry name" value="RNR-like"/>
</dbReference>
<evidence type="ECO:0000313" key="3">
    <source>
        <dbReference type="Proteomes" id="UP000520814"/>
    </source>
</evidence>
<dbReference type="GO" id="GO:0045300">
    <property type="term" value="F:stearoyl-[ACP] desaturase activity"/>
    <property type="evidence" value="ECO:0007669"/>
    <property type="project" value="UniProtKB-EC"/>
</dbReference>
<accession>A0A7W9W5P2</accession>
<dbReference type="SUPFAM" id="SSF47240">
    <property type="entry name" value="Ferritin-like"/>
    <property type="match status" value="1"/>
</dbReference>
<dbReference type="Proteomes" id="UP000520814">
    <property type="component" value="Unassembled WGS sequence"/>
</dbReference>
<proteinExistence type="predicted"/>
<organism evidence="2 3">
    <name type="scientific">Armatimonas rosea</name>
    <dbReference type="NCBI Taxonomy" id="685828"/>
    <lineage>
        <taxon>Bacteria</taxon>
        <taxon>Bacillati</taxon>
        <taxon>Armatimonadota</taxon>
        <taxon>Armatimonadia</taxon>
        <taxon>Armatimonadales</taxon>
        <taxon>Armatimonadaceae</taxon>
        <taxon>Armatimonas</taxon>
    </lineage>
</organism>
<dbReference type="Gene3D" id="1.10.620.20">
    <property type="entry name" value="Ribonucleotide Reductase, subunit A"/>
    <property type="match status" value="1"/>
</dbReference>
<gene>
    <name evidence="2" type="ORF">HNQ39_000887</name>
</gene>
<protein>
    <submittedName>
        <fullName evidence="2">Acyl-[acyl-carrier-protein] desaturase</fullName>
        <ecNumber evidence="2">1.14.19.2</ecNumber>
    </submittedName>
</protein>
<evidence type="ECO:0000256" key="1">
    <source>
        <dbReference type="SAM" id="MobiDB-lite"/>
    </source>
</evidence>
<dbReference type="EC" id="1.14.19.2" evidence="2"/>
<comment type="caution">
    <text evidence="2">The sequence shown here is derived from an EMBL/GenBank/DDBJ whole genome shotgun (WGS) entry which is preliminary data.</text>
</comment>
<keyword evidence="3" id="KW-1185">Reference proteome</keyword>
<sequence>MVPQNTMLRSHEDDELNARQNATTERSAAAMLDKETERTLYTLYKDHFARADAERLWNPWGSLDWTVETPAPSAALVDAVLALWRDATLLPDYAALNQNLLRASRGRAWFWTHWSYEESKHLVALQEWLTRKGGWSEEALATAADDLLARYRWEPPCDEATCVCVDALLYELHQLERLEALVAQATDEGETTLATLAGYLIADDQAQRDYLAEALRVIGKRYPERLTEALQTVATSHEAPELVAELQAYLG</sequence>
<dbReference type="RefSeq" id="WP_184192743.1">
    <property type="nucleotide sequence ID" value="NZ_JACHGW010000001.1"/>
</dbReference>
<name>A0A7W9W5P2_ARMRO</name>
<dbReference type="EMBL" id="JACHGW010000001">
    <property type="protein sequence ID" value="MBB6049125.1"/>
    <property type="molecule type" value="Genomic_DNA"/>
</dbReference>